<protein>
    <submittedName>
        <fullName evidence="1">Uncharacterized protein</fullName>
    </submittedName>
</protein>
<name>A0AAX0RUY3_9BACI</name>
<gene>
    <name evidence="1" type="ORF">CN689_28300</name>
</gene>
<proteinExistence type="predicted"/>
<reference evidence="1 2" key="1">
    <citation type="submission" date="2017-09" db="EMBL/GenBank/DDBJ databases">
        <title>Large-scale bioinformatics analysis of Bacillus genomes uncovers conserved roles of natural products in bacterial physiology.</title>
        <authorList>
            <consortium name="Agbiome Team Llc"/>
            <person name="Bleich R.M."/>
            <person name="Kirk G.J."/>
            <person name="Santa Maria K.C."/>
            <person name="Allen S.E."/>
            <person name="Farag S."/>
            <person name="Shank E.A."/>
            <person name="Bowers A."/>
        </authorList>
    </citation>
    <scope>NUCLEOTIDE SEQUENCE [LARGE SCALE GENOMIC DNA]</scope>
    <source>
        <strain evidence="1 2">AFS003229</strain>
    </source>
</reference>
<dbReference type="Proteomes" id="UP000220106">
    <property type="component" value="Unassembled WGS sequence"/>
</dbReference>
<evidence type="ECO:0000313" key="1">
    <source>
        <dbReference type="EMBL" id="PEJ23278.1"/>
    </source>
</evidence>
<comment type="caution">
    <text evidence="1">The sequence shown here is derived from an EMBL/GenBank/DDBJ whole genome shotgun (WGS) entry which is preliminary data.</text>
</comment>
<dbReference type="AlphaFoldDB" id="A0AAX0RUY3"/>
<dbReference type="RefSeq" id="WP_098178266.1">
    <property type="nucleotide sequence ID" value="NZ_NUEQ01000154.1"/>
</dbReference>
<dbReference type="EMBL" id="NUEQ01000154">
    <property type="protein sequence ID" value="PEJ23278.1"/>
    <property type="molecule type" value="Genomic_DNA"/>
</dbReference>
<accession>A0AAX0RUY3</accession>
<sequence>MQLKGLVSIAIKFIKDWSLMMFKISTFLVGISEGEESYISLDDSFKLREIFEHRKFTPEHIQMHIKIQYNDQIVVGNDIPSGLDLWTDYIVGIEQYLDGENVEKPYGINPYFMKLISINSSLLELSIVGDWEPVEVLAQAILPKREFLEAILDGATHFWTTLNDYKVFKEKNTKNTTPKEYPKLIIEEIEELRKKVKILLPNGCVS</sequence>
<organism evidence="1 2">
    <name type="scientific">Peribacillus butanolivorans</name>
    <dbReference type="NCBI Taxonomy" id="421767"/>
    <lineage>
        <taxon>Bacteria</taxon>
        <taxon>Bacillati</taxon>
        <taxon>Bacillota</taxon>
        <taxon>Bacilli</taxon>
        <taxon>Bacillales</taxon>
        <taxon>Bacillaceae</taxon>
        <taxon>Peribacillus</taxon>
    </lineage>
</organism>
<evidence type="ECO:0000313" key="2">
    <source>
        <dbReference type="Proteomes" id="UP000220106"/>
    </source>
</evidence>